<reference evidence="1" key="1">
    <citation type="submission" date="2020-10" db="EMBL/GenBank/DDBJ databases">
        <authorList>
            <person name="Gilroy R."/>
        </authorList>
    </citation>
    <scope>NUCLEOTIDE SEQUENCE</scope>
    <source>
        <strain evidence="1">CHK193-30670</strain>
    </source>
</reference>
<organism evidence="1 2">
    <name type="scientific">Candidatus Aphodocola excrementigallinarum</name>
    <dbReference type="NCBI Taxonomy" id="2840670"/>
    <lineage>
        <taxon>Bacteria</taxon>
        <taxon>Bacillati</taxon>
        <taxon>Bacillota</taxon>
        <taxon>Bacilli</taxon>
        <taxon>Candidatus Aphodocola</taxon>
    </lineage>
</organism>
<comment type="caution">
    <text evidence="1">The sequence shown here is derived from an EMBL/GenBank/DDBJ whole genome shotgun (WGS) entry which is preliminary data.</text>
</comment>
<proteinExistence type="predicted"/>
<sequence length="172" mass="20486">MKIDGTEYNFTPTYDVNATKDYNGFIGQDGEFYLVSNKKTHKPSHNDWAEEYLFYIKDKLTDPKKVRKIIEGELTYKGSINYLINYMGFIYYSHSTNKDRYNKPIIIYPKKQTFKPAAKVTDKQKKMLYSIMHVNGEDDYIPKDINEEIKKEEHLNYVDNFIEKEIEKGEYK</sequence>
<accession>A0A9D1LJD5</accession>
<name>A0A9D1LJD5_9FIRM</name>
<dbReference type="EMBL" id="DVMT01000064">
    <property type="protein sequence ID" value="HIU40886.1"/>
    <property type="molecule type" value="Genomic_DNA"/>
</dbReference>
<reference evidence="1" key="2">
    <citation type="journal article" date="2021" name="PeerJ">
        <title>Extensive microbial diversity within the chicken gut microbiome revealed by metagenomics and culture.</title>
        <authorList>
            <person name="Gilroy R."/>
            <person name="Ravi A."/>
            <person name="Getino M."/>
            <person name="Pursley I."/>
            <person name="Horton D.L."/>
            <person name="Alikhan N.F."/>
            <person name="Baker D."/>
            <person name="Gharbi K."/>
            <person name="Hall N."/>
            <person name="Watson M."/>
            <person name="Adriaenssens E.M."/>
            <person name="Foster-Nyarko E."/>
            <person name="Jarju S."/>
            <person name="Secka A."/>
            <person name="Antonio M."/>
            <person name="Oren A."/>
            <person name="Chaudhuri R.R."/>
            <person name="La Ragione R."/>
            <person name="Hildebrand F."/>
            <person name="Pallen M.J."/>
        </authorList>
    </citation>
    <scope>NUCLEOTIDE SEQUENCE</scope>
    <source>
        <strain evidence="1">CHK193-30670</strain>
    </source>
</reference>
<dbReference type="AlphaFoldDB" id="A0A9D1LJD5"/>
<gene>
    <name evidence="1" type="ORF">IAB68_06290</name>
</gene>
<protein>
    <submittedName>
        <fullName evidence="1">Uncharacterized protein</fullName>
    </submittedName>
</protein>
<dbReference type="Proteomes" id="UP000824074">
    <property type="component" value="Unassembled WGS sequence"/>
</dbReference>
<evidence type="ECO:0000313" key="2">
    <source>
        <dbReference type="Proteomes" id="UP000824074"/>
    </source>
</evidence>
<evidence type="ECO:0000313" key="1">
    <source>
        <dbReference type="EMBL" id="HIU40886.1"/>
    </source>
</evidence>